<keyword evidence="5" id="KW-0560">Oxidoreductase</keyword>
<dbReference type="SUPFAM" id="SSF63380">
    <property type="entry name" value="Riboflavin synthase domain-like"/>
    <property type="match status" value="1"/>
</dbReference>
<sequence length="321" mass="34443">MADVLHLVVAERHALTPSVTRFVLRDPAGAALPGYRGGAHVTVTTPAGPRRSYSLVDAGSRAPREYAICVRRDAGGRGGSVSMHDDVHPGDVLEVTWPANNFALKRARRYLFIAGGIGITPIRAMVAELRARGGAQVEVLYLSRSPDETAFLDEFSSDGTLLHHSAARGRLDLWPHLADPDGGDGTDTRVYCCGPTALVEEVLALTAHWRPSRVHVEDFAGVDPLGARPVAFTAVWEPTGARVEVPADRSLLTALRERGVDVDASCESGTCGTCRLRLVAGEAEHRDLVLTGDERERYVMPCVSRCLSGELVLAPATTARP</sequence>
<dbReference type="CDD" id="cd06185">
    <property type="entry name" value="PDR_like"/>
    <property type="match status" value="1"/>
</dbReference>
<gene>
    <name evidence="10" type="ordered locus">Krad_1220</name>
</gene>
<accession>A6W7B9</accession>
<dbReference type="InterPro" id="IPR017938">
    <property type="entry name" value="Riboflavin_synthase-like_b-brl"/>
</dbReference>
<evidence type="ECO:0000259" key="8">
    <source>
        <dbReference type="PROSITE" id="PS51085"/>
    </source>
</evidence>
<dbReference type="Gene3D" id="3.10.20.30">
    <property type="match status" value="1"/>
</dbReference>
<dbReference type="RefSeq" id="WP_012084436.1">
    <property type="nucleotide sequence ID" value="NC_009664.2"/>
</dbReference>
<reference evidence="11" key="1">
    <citation type="journal article" date="2008" name="PLoS ONE">
        <title>Survival in nuclear waste, extreme resistance, and potential applications gleaned from the genome sequence of Kineococcus radiotolerans SRS30216.</title>
        <authorList>
            <person name="Bagwell C.E."/>
            <person name="Bhat S."/>
            <person name="Hawkins G.M."/>
            <person name="Smith B.W."/>
            <person name="Biswas T."/>
            <person name="Hoover T.R."/>
            <person name="Saunders E."/>
            <person name="Han C.S."/>
            <person name="Tsodikov O.V."/>
            <person name="Shimkets L.J."/>
        </authorList>
    </citation>
    <scope>NUCLEOTIDE SEQUENCE [LARGE SCALE GENOMIC DNA]</scope>
    <source>
        <strain evidence="11">ATCC BAA-149 / DSM 14245 / SRS30216</strain>
    </source>
</reference>
<evidence type="ECO:0000256" key="3">
    <source>
        <dbReference type="ARBA" id="ARBA00022714"/>
    </source>
</evidence>
<dbReference type="eggNOG" id="COG1018">
    <property type="taxonomic scope" value="Bacteria"/>
</dbReference>
<dbReference type="STRING" id="266940.Krad_1220"/>
<dbReference type="CDD" id="cd00207">
    <property type="entry name" value="fer2"/>
    <property type="match status" value="1"/>
</dbReference>
<dbReference type="GO" id="GO:0016491">
    <property type="term" value="F:oxidoreductase activity"/>
    <property type="evidence" value="ECO:0007669"/>
    <property type="project" value="UniProtKB-KW"/>
</dbReference>
<evidence type="ECO:0000259" key="9">
    <source>
        <dbReference type="PROSITE" id="PS51384"/>
    </source>
</evidence>
<dbReference type="KEGG" id="kra:Krad_1220"/>
<dbReference type="PANTHER" id="PTHR47354:SF1">
    <property type="entry name" value="CARNITINE MONOOXYGENASE REDUCTASE SUBUNIT"/>
    <property type="match status" value="1"/>
</dbReference>
<dbReference type="HOGENOM" id="CLU_003827_17_0_11"/>
<keyword evidence="3" id="KW-0001">2Fe-2S</keyword>
<dbReference type="PANTHER" id="PTHR47354">
    <property type="entry name" value="NADH OXIDOREDUCTASE HCR"/>
    <property type="match status" value="1"/>
</dbReference>
<dbReference type="Proteomes" id="UP000001116">
    <property type="component" value="Chromosome"/>
</dbReference>
<keyword evidence="11" id="KW-1185">Reference proteome</keyword>
<keyword evidence="6" id="KW-0408">Iron</keyword>
<evidence type="ECO:0000256" key="2">
    <source>
        <dbReference type="ARBA" id="ARBA00022630"/>
    </source>
</evidence>
<dbReference type="InterPro" id="IPR006058">
    <property type="entry name" value="2Fe2S_fd_BS"/>
</dbReference>
<keyword evidence="7" id="KW-0411">Iron-sulfur</keyword>
<evidence type="ECO:0000256" key="6">
    <source>
        <dbReference type="ARBA" id="ARBA00023004"/>
    </source>
</evidence>
<evidence type="ECO:0000256" key="5">
    <source>
        <dbReference type="ARBA" id="ARBA00023002"/>
    </source>
</evidence>
<dbReference type="GO" id="GO:0046872">
    <property type="term" value="F:metal ion binding"/>
    <property type="evidence" value="ECO:0007669"/>
    <property type="project" value="UniProtKB-KW"/>
</dbReference>
<dbReference type="InterPro" id="IPR012675">
    <property type="entry name" value="Beta-grasp_dom_sf"/>
</dbReference>
<dbReference type="PROSITE" id="PS00197">
    <property type="entry name" value="2FE2S_FER_1"/>
    <property type="match status" value="1"/>
</dbReference>
<keyword evidence="2" id="KW-0285">Flavoprotein</keyword>
<dbReference type="AlphaFoldDB" id="A6W7B9"/>
<feature type="domain" description="2Fe-2S ferredoxin-type" evidence="8">
    <location>
        <begin position="228"/>
        <end position="318"/>
    </location>
</feature>
<dbReference type="PRINTS" id="PR00409">
    <property type="entry name" value="PHDIOXRDTASE"/>
</dbReference>
<dbReference type="PROSITE" id="PS51085">
    <property type="entry name" value="2FE2S_FER_2"/>
    <property type="match status" value="1"/>
</dbReference>
<dbReference type="InterPro" id="IPR039261">
    <property type="entry name" value="FNR_nucleotide-bd"/>
</dbReference>
<dbReference type="SUPFAM" id="SSF54292">
    <property type="entry name" value="2Fe-2S ferredoxin-like"/>
    <property type="match status" value="1"/>
</dbReference>
<feature type="domain" description="FAD-binding FR-type" evidence="9">
    <location>
        <begin position="2"/>
        <end position="105"/>
    </location>
</feature>
<evidence type="ECO:0000313" key="10">
    <source>
        <dbReference type="EMBL" id="ABS02708.1"/>
    </source>
</evidence>
<dbReference type="Pfam" id="PF00111">
    <property type="entry name" value="Fer2"/>
    <property type="match status" value="1"/>
</dbReference>
<evidence type="ECO:0000256" key="4">
    <source>
        <dbReference type="ARBA" id="ARBA00022723"/>
    </source>
</evidence>
<dbReference type="InterPro" id="IPR001041">
    <property type="entry name" value="2Fe-2S_ferredoxin-type"/>
</dbReference>
<dbReference type="GO" id="GO:0051537">
    <property type="term" value="F:2 iron, 2 sulfur cluster binding"/>
    <property type="evidence" value="ECO:0007669"/>
    <property type="project" value="UniProtKB-KW"/>
</dbReference>
<organism evidence="10 11">
    <name type="scientific">Kineococcus radiotolerans (strain ATCC BAA-149 / DSM 14245 / SRS30216)</name>
    <dbReference type="NCBI Taxonomy" id="266940"/>
    <lineage>
        <taxon>Bacteria</taxon>
        <taxon>Bacillati</taxon>
        <taxon>Actinomycetota</taxon>
        <taxon>Actinomycetes</taxon>
        <taxon>Kineosporiales</taxon>
        <taxon>Kineosporiaceae</taxon>
        <taxon>Kineococcus</taxon>
    </lineage>
</organism>
<protein>
    <submittedName>
        <fullName evidence="10">Ferredoxin</fullName>
    </submittedName>
</protein>
<dbReference type="PROSITE" id="PS51384">
    <property type="entry name" value="FAD_FR"/>
    <property type="match status" value="1"/>
</dbReference>
<dbReference type="SUPFAM" id="SSF52343">
    <property type="entry name" value="Ferredoxin reductase-like, C-terminal NADP-linked domain"/>
    <property type="match status" value="1"/>
</dbReference>
<evidence type="ECO:0000313" key="11">
    <source>
        <dbReference type="Proteomes" id="UP000001116"/>
    </source>
</evidence>
<dbReference type="InterPro" id="IPR036010">
    <property type="entry name" value="2Fe-2S_ferredoxin-like_sf"/>
</dbReference>
<evidence type="ECO:0000256" key="7">
    <source>
        <dbReference type="ARBA" id="ARBA00023014"/>
    </source>
</evidence>
<dbReference type="InterPro" id="IPR017927">
    <property type="entry name" value="FAD-bd_FR_type"/>
</dbReference>
<comment type="cofactor">
    <cofactor evidence="1">
        <name>FAD</name>
        <dbReference type="ChEBI" id="CHEBI:57692"/>
    </cofactor>
</comment>
<keyword evidence="4" id="KW-0479">Metal-binding</keyword>
<proteinExistence type="predicted"/>
<evidence type="ECO:0000256" key="1">
    <source>
        <dbReference type="ARBA" id="ARBA00001974"/>
    </source>
</evidence>
<dbReference type="Gene3D" id="2.40.30.10">
    <property type="entry name" value="Translation factors"/>
    <property type="match status" value="1"/>
</dbReference>
<dbReference type="EMBL" id="CP000750">
    <property type="protein sequence ID" value="ABS02708.1"/>
    <property type="molecule type" value="Genomic_DNA"/>
</dbReference>
<dbReference type="Gene3D" id="3.40.50.80">
    <property type="entry name" value="Nucleotide-binding domain of ferredoxin-NADP reductase (FNR) module"/>
    <property type="match status" value="1"/>
</dbReference>
<name>A6W7B9_KINRD</name>
<dbReference type="InterPro" id="IPR050415">
    <property type="entry name" value="MRET"/>
</dbReference>